<dbReference type="InterPro" id="IPR036388">
    <property type="entry name" value="WH-like_DNA-bd_sf"/>
</dbReference>
<evidence type="ECO:0000313" key="4">
    <source>
        <dbReference type="Proteomes" id="UP001165270"/>
    </source>
</evidence>
<comment type="caution">
    <text evidence="3">The sequence shown here is derived from an EMBL/GenBank/DDBJ whole genome shotgun (WGS) entry which is preliminary data.</text>
</comment>
<name>A0ABS9XSE2_9ACTN</name>
<dbReference type="EMBL" id="JALDAX010000018">
    <property type="protein sequence ID" value="MCI3244994.1"/>
    <property type="molecule type" value="Genomic_DNA"/>
</dbReference>
<dbReference type="PANTHER" id="PTHR33164">
    <property type="entry name" value="TRANSCRIPTIONAL REGULATOR, MARR FAMILY"/>
    <property type="match status" value="1"/>
</dbReference>
<dbReference type="Proteomes" id="UP001165270">
    <property type="component" value="Unassembled WGS sequence"/>
</dbReference>
<evidence type="ECO:0000313" key="3">
    <source>
        <dbReference type="EMBL" id="MCI3244994.1"/>
    </source>
</evidence>
<feature type="region of interest" description="Disordered" evidence="1">
    <location>
        <begin position="139"/>
        <end position="158"/>
    </location>
</feature>
<dbReference type="Pfam" id="PF12802">
    <property type="entry name" value="MarR_2"/>
    <property type="match status" value="1"/>
</dbReference>
<dbReference type="PROSITE" id="PS50995">
    <property type="entry name" value="HTH_MARR_2"/>
    <property type="match status" value="1"/>
</dbReference>
<proteinExistence type="predicted"/>
<protein>
    <submittedName>
        <fullName evidence="3">MarR family winged helix-turn-helix transcriptional regulator</fullName>
    </submittedName>
</protein>
<dbReference type="PANTHER" id="PTHR33164:SF57">
    <property type="entry name" value="MARR-FAMILY TRANSCRIPTIONAL REGULATOR"/>
    <property type="match status" value="1"/>
</dbReference>
<dbReference type="PRINTS" id="PR00598">
    <property type="entry name" value="HTHMARR"/>
</dbReference>
<reference evidence="3" key="1">
    <citation type="submission" date="2022-03" db="EMBL/GenBank/DDBJ databases">
        <title>Streptomyces 7R015 and 7R016 isolated from Barleria lupulina in Thailand.</title>
        <authorList>
            <person name="Kanchanasin P."/>
            <person name="Phongsopitanun W."/>
            <person name="Tanasupawat S."/>
        </authorList>
    </citation>
    <scope>NUCLEOTIDE SEQUENCE</scope>
    <source>
        <strain evidence="3">7R016</strain>
    </source>
</reference>
<dbReference type="SMART" id="SM00347">
    <property type="entry name" value="HTH_MARR"/>
    <property type="match status" value="1"/>
</dbReference>
<organism evidence="3 4">
    <name type="scientific">Streptomyces spinosisporus</name>
    <dbReference type="NCBI Taxonomy" id="2927582"/>
    <lineage>
        <taxon>Bacteria</taxon>
        <taxon>Bacillati</taxon>
        <taxon>Actinomycetota</taxon>
        <taxon>Actinomycetes</taxon>
        <taxon>Kitasatosporales</taxon>
        <taxon>Streptomycetaceae</taxon>
        <taxon>Streptomyces</taxon>
    </lineage>
</organism>
<gene>
    <name evidence="3" type="ORF">MQN93_35320</name>
</gene>
<dbReference type="Gene3D" id="1.10.10.10">
    <property type="entry name" value="Winged helix-like DNA-binding domain superfamily/Winged helix DNA-binding domain"/>
    <property type="match status" value="1"/>
</dbReference>
<dbReference type="InterPro" id="IPR039422">
    <property type="entry name" value="MarR/SlyA-like"/>
</dbReference>
<evidence type="ECO:0000256" key="1">
    <source>
        <dbReference type="SAM" id="MobiDB-lite"/>
    </source>
</evidence>
<feature type="domain" description="HTH marR-type" evidence="2">
    <location>
        <begin position="1"/>
        <end position="134"/>
    </location>
</feature>
<keyword evidence="4" id="KW-1185">Reference proteome</keyword>
<dbReference type="SUPFAM" id="SSF46785">
    <property type="entry name" value="Winged helix' DNA-binding domain"/>
    <property type="match status" value="1"/>
</dbReference>
<accession>A0ABS9XSE2</accession>
<sequence length="158" mass="16975">MEGTDSVWVIIRELHRAAQLQRRAAAGSPMGPVALGLLNLAAQSPVPPSYAAKELQVPPQSITRAVADLMEAGLVRRVGNAADGRSYSIELTDAGRQARADFRQQLSADFSRLLADWSQQEIDTFAGQLSRLVSALAAEAPASQGTARTANPWRQPEK</sequence>
<dbReference type="InterPro" id="IPR036390">
    <property type="entry name" value="WH_DNA-bd_sf"/>
</dbReference>
<dbReference type="RefSeq" id="WP_242712741.1">
    <property type="nucleotide sequence ID" value="NZ_JALDAX010000018.1"/>
</dbReference>
<evidence type="ECO:0000259" key="2">
    <source>
        <dbReference type="PROSITE" id="PS50995"/>
    </source>
</evidence>
<dbReference type="InterPro" id="IPR000835">
    <property type="entry name" value="HTH_MarR-typ"/>
</dbReference>